<reference evidence="3" key="3">
    <citation type="submission" date="2025-09" db="UniProtKB">
        <authorList>
            <consortium name="Ensembl"/>
        </authorList>
    </citation>
    <scope>IDENTIFICATION</scope>
</reference>
<accession>A0A3P8WFW2</accession>
<sequence>AYSIGPEPFTPFTKSFDGSHKVNRERMKRREKNRDAARKTRKKQTERADELHQELQRQERAKSALQKEITALKKEVQHYAKILQNHEPYCHLRASHSAFSSTASLPIKDQLKSIPSLFVSLHSW</sequence>
<dbReference type="GO" id="GO:0000981">
    <property type="term" value="F:DNA-binding transcription factor activity, RNA polymerase II-specific"/>
    <property type="evidence" value="ECO:0007669"/>
    <property type="project" value="TreeGrafter"/>
</dbReference>
<dbReference type="PROSITE" id="PS50217">
    <property type="entry name" value="BZIP"/>
    <property type="match status" value="1"/>
</dbReference>
<dbReference type="GeneTree" id="ENSGT01030000234924"/>
<dbReference type="PROSITE" id="PS00036">
    <property type="entry name" value="BZIP_BASIC"/>
    <property type="match status" value="1"/>
</dbReference>
<dbReference type="SMART" id="SM00338">
    <property type="entry name" value="BRLZ"/>
    <property type="match status" value="1"/>
</dbReference>
<protein>
    <submittedName>
        <fullName evidence="3">Basic leucine zipper ATF-like transcription factor 2</fullName>
    </submittedName>
</protein>
<keyword evidence="4" id="KW-1185">Reference proteome</keyword>
<dbReference type="GO" id="GO:0005634">
    <property type="term" value="C:nucleus"/>
    <property type="evidence" value="ECO:0007669"/>
    <property type="project" value="TreeGrafter"/>
</dbReference>
<dbReference type="InParanoid" id="A0A3P8WFW2"/>
<dbReference type="PANTHER" id="PTHR23351:SF51">
    <property type="entry name" value="BASIC LEUCINE ZIPPER TRANSCRIPTIONAL FACTOR ATF-LIKE"/>
    <property type="match status" value="1"/>
</dbReference>
<dbReference type="AlphaFoldDB" id="A0A3P8WFW2"/>
<dbReference type="OMA" id="HEPYCHL"/>
<dbReference type="InterPro" id="IPR000837">
    <property type="entry name" value="AP-1"/>
</dbReference>
<dbReference type="Pfam" id="PF07716">
    <property type="entry name" value="bZIP_2"/>
    <property type="match status" value="1"/>
</dbReference>
<evidence type="ECO:0000313" key="4">
    <source>
        <dbReference type="Proteomes" id="UP000265120"/>
    </source>
</evidence>
<evidence type="ECO:0000259" key="2">
    <source>
        <dbReference type="PROSITE" id="PS50217"/>
    </source>
</evidence>
<proteinExistence type="predicted"/>
<dbReference type="Gene3D" id="1.20.5.170">
    <property type="match status" value="1"/>
</dbReference>
<dbReference type="SUPFAM" id="SSF57959">
    <property type="entry name" value="Leucine zipper domain"/>
    <property type="match status" value="1"/>
</dbReference>
<dbReference type="PANTHER" id="PTHR23351">
    <property type="entry name" value="FOS TRANSCRIPTION FACTOR-RELATED"/>
    <property type="match status" value="1"/>
</dbReference>
<feature type="domain" description="BZIP" evidence="2">
    <location>
        <begin position="23"/>
        <end position="86"/>
    </location>
</feature>
<reference evidence="3" key="2">
    <citation type="submission" date="2025-08" db="UniProtKB">
        <authorList>
            <consortium name="Ensembl"/>
        </authorList>
    </citation>
    <scope>IDENTIFICATION</scope>
</reference>
<dbReference type="GO" id="GO:0000978">
    <property type="term" value="F:RNA polymerase II cis-regulatory region sequence-specific DNA binding"/>
    <property type="evidence" value="ECO:0007669"/>
    <property type="project" value="TreeGrafter"/>
</dbReference>
<reference evidence="3 4" key="1">
    <citation type="journal article" date="2014" name="Nat. Genet.">
        <title>Whole-genome sequence of a flatfish provides insights into ZW sex chromosome evolution and adaptation to a benthic lifestyle.</title>
        <authorList>
            <person name="Chen S."/>
            <person name="Zhang G."/>
            <person name="Shao C."/>
            <person name="Huang Q."/>
            <person name="Liu G."/>
            <person name="Zhang P."/>
            <person name="Song W."/>
            <person name="An N."/>
            <person name="Chalopin D."/>
            <person name="Volff J.N."/>
            <person name="Hong Y."/>
            <person name="Li Q."/>
            <person name="Sha Z."/>
            <person name="Zhou H."/>
            <person name="Xie M."/>
            <person name="Yu Q."/>
            <person name="Liu Y."/>
            <person name="Xiang H."/>
            <person name="Wang N."/>
            <person name="Wu K."/>
            <person name="Yang C."/>
            <person name="Zhou Q."/>
            <person name="Liao X."/>
            <person name="Yang L."/>
            <person name="Hu Q."/>
            <person name="Zhang J."/>
            <person name="Meng L."/>
            <person name="Jin L."/>
            <person name="Tian Y."/>
            <person name="Lian J."/>
            <person name="Yang J."/>
            <person name="Miao G."/>
            <person name="Liu S."/>
            <person name="Liang Z."/>
            <person name="Yan F."/>
            <person name="Li Y."/>
            <person name="Sun B."/>
            <person name="Zhang H."/>
            <person name="Zhang J."/>
            <person name="Zhu Y."/>
            <person name="Du M."/>
            <person name="Zhao Y."/>
            <person name="Schartl M."/>
            <person name="Tang Q."/>
            <person name="Wang J."/>
        </authorList>
    </citation>
    <scope>NUCLEOTIDE SEQUENCE</scope>
</reference>
<feature type="region of interest" description="Disordered" evidence="1">
    <location>
        <begin position="1"/>
        <end position="61"/>
    </location>
</feature>
<evidence type="ECO:0000256" key="1">
    <source>
        <dbReference type="SAM" id="MobiDB-lite"/>
    </source>
</evidence>
<dbReference type="InterPro" id="IPR004827">
    <property type="entry name" value="bZIP"/>
</dbReference>
<feature type="compositionally biased region" description="Basic and acidic residues" evidence="1">
    <location>
        <begin position="32"/>
        <end position="61"/>
    </location>
</feature>
<evidence type="ECO:0000313" key="3">
    <source>
        <dbReference type="Ensembl" id="ENSCSEP00000026358.1"/>
    </source>
</evidence>
<dbReference type="Proteomes" id="UP000265120">
    <property type="component" value="Chromosome 1"/>
</dbReference>
<name>A0A3P8WFW2_CYNSE</name>
<organism evidence="3 4">
    <name type="scientific">Cynoglossus semilaevis</name>
    <name type="common">Tongue sole</name>
    <dbReference type="NCBI Taxonomy" id="244447"/>
    <lineage>
        <taxon>Eukaryota</taxon>
        <taxon>Metazoa</taxon>
        <taxon>Chordata</taxon>
        <taxon>Craniata</taxon>
        <taxon>Vertebrata</taxon>
        <taxon>Euteleostomi</taxon>
        <taxon>Actinopterygii</taxon>
        <taxon>Neopterygii</taxon>
        <taxon>Teleostei</taxon>
        <taxon>Neoteleostei</taxon>
        <taxon>Acanthomorphata</taxon>
        <taxon>Carangaria</taxon>
        <taxon>Pleuronectiformes</taxon>
        <taxon>Pleuronectoidei</taxon>
        <taxon>Cynoglossidae</taxon>
        <taxon>Cynoglossinae</taxon>
        <taxon>Cynoglossus</taxon>
    </lineage>
</organism>
<dbReference type="STRING" id="244447.ENSCSEP00000026358"/>
<dbReference type="Ensembl" id="ENSCSET00000026711.1">
    <property type="protein sequence ID" value="ENSCSEP00000026358.1"/>
    <property type="gene ID" value="ENSCSEG00000016843.1"/>
</dbReference>
<dbReference type="InterPro" id="IPR046347">
    <property type="entry name" value="bZIP_sf"/>
</dbReference>
<dbReference type="PRINTS" id="PR00042">
    <property type="entry name" value="LEUZIPPRFOS"/>
</dbReference>